<dbReference type="Proteomes" id="UP000735302">
    <property type="component" value="Unassembled WGS sequence"/>
</dbReference>
<evidence type="ECO:0000313" key="1">
    <source>
        <dbReference type="EMBL" id="GFO13336.1"/>
    </source>
</evidence>
<comment type="caution">
    <text evidence="1">The sequence shown here is derived from an EMBL/GenBank/DDBJ whole genome shotgun (WGS) entry which is preliminary data.</text>
</comment>
<name>A0AAV4B3D1_9GAST</name>
<accession>A0AAV4B3D1</accession>
<organism evidence="1 2">
    <name type="scientific">Plakobranchus ocellatus</name>
    <dbReference type="NCBI Taxonomy" id="259542"/>
    <lineage>
        <taxon>Eukaryota</taxon>
        <taxon>Metazoa</taxon>
        <taxon>Spiralia</taxon>
        <taxon>Lophotrochozoa</taxon>
        <taxon>Mollusca</taxon>
        <taxon>Gastropoda</taxon>
        <taxon>Heterobranchia</taxon>
        <taxon>Euthyneura</taxon>
        <taxon>Panpulmonata</taxon>
        <taxon>Sacoglossa</taxon>
        <taxon>Placobranchoidea</taxon>
        <taxon>Plakobranchidae</taxon>
        <taxon>Plakobranchus</taxon>
    </lineage>
</organism>
<dbReference type="EMBL" id="BLXT01004484">
    <property type="protein sequence ID" value="GFO13336.1"/>
    <property type="molecule type" value="Genomic_DNA"/>
</dbReference>
<protein>
    <submittedName>
        <fullName evidence="1">Uncharacterized protein</fullName>
    </submittedName>
</protein>
<keyword evidence="2" id="KW-1185">Reference proteome</keyword>
<gene>
    <name evidence="1" type="ORF">PoB_003984100</name>
</gene>
<proteinExistence type="predicted"/>
<reference evidence="1 2" key="1">
    <citation type="journal article" date="2021" name="Elife">
        <title>Chloroplast acquisition without the gene transfer in kleptoplastic sea slugs, Plakobranchus ocellatus.</title>
        <authorList>
            <person name="Maeda T."/>
            <person name="Takahashi S."/>
            <person name="Yoshida T."/>
            <person name="Shimamura S."/>
            <person name="Takaki Y."/>
            <person name="Nagai Y."/>
            <person name="Toyoda A."/>
            <person name="Suzuki Y."/>
            <person name="Arimoto A."/>
            <person name="Ishii H."/>
            <person name="Satoh N."/>
            <person name="Nishiyama T."/>
            <person name="Hasebe M."/>
            <person name="Maruyama T."/>
            <person name="Minagawa J."/>
            <person name="Obokata J."/>
            <person name="Shigenobu S."/>
        </authorList>
    </citation>
    <scope>NUCLEOTIDE SEQUENCE [LARGE SCALE GENOMIC DNA]</scope>
</reference>
<sequence>MASLKLSRTFSRLFSTGIPAASSSSPSAPMPPRAVTRLRGEAGAVATRRESHGYYKDVETRPRVLITGALGQLGPGLAQILRSCSGIFLENFHNATVTAEFLFATEKDHPISDRQYEANSHATISLLYQINGI</sequence>
<evidence type="ECO:0000313" key="2">
    <source>
        <dbReference type="Proteomes" id="UP000735302"/>
    </source>
</evidence>
<dbReference type="AlphaFoldDB" id="A0AAV4B3D1"/>